<reference evidence="3" key="1">
    <citation type="submission" date="2016-03" db="EMBL/GenBank/DDBJ databases">
        <title>Draft genome sequence of Paenibacillus glacialis DSM 22343.</title>
        <authorList>
            <person name="Shin S.-K."/>
            <person name="Yi H."/>
        </authorList>
    </citation>
    <scope>NUCLEOTIDE SEQUENCE [LARGE SCALE GENOMIC DNA]</scope>
    <source>
        <strain evidence="3">CCUG 60099</strain>
    </source>
</reference>
<name>A0ABX2XL12_9FLAO</name>
<keyword evidence="1" id="KW-0732">Signal</keyword>
<dbReference type="RefSeq" id="WP_065449089.1">
    <property type="nucleotide sequence ID" value="NZ_LVEN01000012.1"/>
</dbReference>
<organism evidence="2 3">
    <name type="scientific">Flavobacterium piscis</name>
    <dbReference type="NCBI Taxonomy" id="1114874"/>
    <lineage>
        <taxon>Bacteria</taxon>
        <taxon>Pseudomonadati</taxon>
        <taxon>Bacteroidota</taxon>
        <taxon>Flavobacteriia</taxon>
        <taxon>Flavobacteriales</taxon>
        <taxon>Flavobacteriaceae</taxon>
        <taxon>Flavobacterium</taxon>
    </lineage>
</organism>
<proteinExistence type="predicted"/>
<evidence type="ECO:0000313" key="2">
    <source>
        <dbReference type="EMBL" id="OCB76004.1"/>
    </source>
</evidence>
<feature type="signal peptide" evidence="1">
    <location>
        <begin position="1"/>
        <end position="19"/>
    </location>
</feature>
<evidence type="ECO:0000256" key="1">
    <source>
        <dbReference type="SAM" id="SignalP"/>
    </source>
</evidence>
<comment type="caution">
    <text evidence="2">The sequence shown here is derived from an EMBL/GenBank/DDBJ whole genome shotgun (WGS) entry which is preliminary data.</text>
</comment>
<keyword evidence="3" id="KW-1185">Reference proteome</keyword>
<evidence type="ECO:0000313" key="3">
    <source>
        <dbReference type="Proteomes" id="UP000093343"/>
    </source>
</evidence>
<protein>
    <submittedName>
        <fullName evidence="2">Uncharacterized protein</fullName>
    </submittedName>
</protein>
<sequence>MKKLFYFLIVSLSFLSIQAQTTAEIPAENPLPSLQGNSSEDFQDYDANELPWHARRFKITAGVFFPVNNTQIQVGSNNGNRGTEIDLEDDLGFSKSSTSFVGTFDWRISRRSRLGFEFFALDRSSSKTLQKEINFGEHTYNINTRVTAFFDVQIARIAYGYAFLSQPKYEAGLLIGAHILFADLGIRVEANQAIAEYRDNFNFTAPLPDVGIWGEFVLAKRFGLYVNANYLALKIDNIDGRIISYNLALSYNVHQNFSLTAGYTGLNFKVDTERDRLNGYLKWGYNGPTISAAYTFGNHVKLYKH</sequence>
<accession>A0ABX2XL12</accession>
<feature type="chain" id="PRO_5046168597" evidence="1">
    <location>
        <begin position="20"/>
        <end position="305"/>
    </location>
</feature>
<dbReference type="Proteomes" id="UP000093343">
    <property type="component" value="Unassembled WGS sequence"/>
</dbReference>
<dbReference type="EMBL" id="LVEN01000012">
    <property type="protein sequence ID" value="OCB76004.1"/>
    <property type="molecule type" value="Genomic_DNA"/>
</dbReference>
<gene>
    <name evidence="2" type="ORF">FLP_08485</name>
</gene>